<evidence type="ECO:0000259" key="1">
    <source>
        <dbReference type="SMART" id="SM00849"/>
    </source>
</evidence>
<dbReference type="Pfam" id="PF00753">
    <property type="entry name" value="Lactamase_B"/>
    <property type="match status" value="1"/>
</dbReference>
<dbReference type="InterPro" id="IPR050662">
    <property type="entry name" value="Sec-metab_biosynth-thioest"/>
</dbReference>
<evidence type="ECO:0000313" key="3">
    <source>
        <dbReference type="Proteomes" id="UP001589788"/>
    </source>
</evidence>
<sequence>MTASPAPPEDWTAPTVEQVAPGVHRIPLPLPNDGLKAVNVYVLEEPGGLVLVDSGWAVPEGRARLEEGLGRLGAGLGDIRRFLVTHLHRDHYSLGAVLRRELGTRLSLGAGESPSLEVLRTPSRLPLQHQVRQLQAAGAGDLAHRLAALRGEAPADPLPWDPPDDWLHEGELPLDSGRVLAVLETPGHTRGHVVFRSAAEGLLFAGDHVLPTITPSIGFEPAPSEDPLGEFLASLAKVRRLPDSRLLPAHGPVAESVHARVDELTAHHGRRLDQTEAAVRAGAETVAQVAAALRWTRRERHLDELDVFNQMLAVGETWAHLRLLEAQGRVRSALDDQGTRRYQLATP</sequence>
<proteinExistence type="predicted"/>
<dbReference type="InterPro" id="IPR001279">
    <property type="entry name" value="Metallo-B-lactamas"/>
</dbReference>
<dbReference type="RefSeq" id="WP_377789279.1">
    <property type="nucleotide sequence ID" value="NZ_JBHLYQ010000058.1"/>
</dbReference>
<gene>
    <name evidence="2" type="ORF">ACFFRE_07250</name>
</gene>
<keyword evidence="3" id="KW-1185">Reference proteome</keyword>
<organism evidence="2 3">
    <name type="scientific">Aciditerrimonas ferrireducens</name>
    <dbReference type="NCBI Taxonomy" id="667306"/>
    <lineage>
        <taxon>Bacteria</taxon>
        <taxon>Bacillati</taxon>
        <taxon>Actinomycetota</taxon>
        <taxon>Acidimicrobiia</taxon>
        <taxon>Acidimicrobiales</taxon>
        <taxon>Acidimicrobiaceae</taxon>
        <taxon>Aciditerrimonas</taxon>
    </lineage>
</organism>
<dbReference type="EMBL" id="JBHLYQ010000058">
    <property type="protein sequence ID" value="MFC0081942.1"/>
    <property type="molecule type" value="Genomic_DNA"/>
</dbReference>
<protein>
    <submittedName>
        <fullName evidence="2">MBL fold metallo-hydrolase</fullName>
    </submittedName>
</protein>
<dbReference type="Gene3D" id="1.10.10.10">
    <property type="entry name" value="Winged helix-like DNA-binding domain superfamily/Winged helix DNA-binding domain"/>
    <property type="match status" value="1"/>
</dbReference>
<dbReference type="Gene3D" id="3.60.15.10">
    <property type="entry name" value="Ribonuclease Z/Hydroxyacylglutathione hydrolase-like"/>
    <property type="match status" value="1"/>
</dbReference>
<reference evidence="2 3" key="1">
    <citation type="submission" date="2024-09" db="EMBL/GenBank/DDBJ databases">
        <authorList>
            <person name="Sun Q."/>
            <person name="Mori K."/>
        </authorList>
    </citation>
    <scope>NUCLEOTIDE SEQUENCE [LARGE SCALE GENOMIC DNA]</scope>
    <source>
        <strain evidence="2 3">JCM 15389</strain>
    </source>
</reference>
<dbReference type="Proteomes" id="UP001589788">
    <property type="component" value="Unassembled WGS sequence"/>
</dbReference>
<evidence type="ECO:0000313" key="2">
    <source>
        <dbReference type="EMBL" id="MFC0081942.1"/>
    </source>
</evidence>
<dbReference type="PANTHER" id="PTHR23131">
    <property type="entry name" value="ENDORIBONUCLEASE LACTB2"/>
    <property type="match status" value="1"/>
</dbReference>
<dbReference type="InterPro" id="IPR036388">
    <property type="entry name" value="WH-like_DNA-bd_sf"/>
</dbReference>
<dbReference type="InterPro" id="IPR036866">
    <property type="entry name" value="RibonucZ/Hydroxyglut_hydro"/>
</dbReference>
<name>A0ABV6C6P2_9ACTN</name>
<dbReference type="PANTHER" id="PTHR23131:SF4">
    <property type="entry name" value="METALLO-BETA-LACTAMASE SUPERFAMILY POTEIN"/>
    <property type="match status" value="1"/>
</dbReference>
<dbReference type="SMART" id="SM00849">
    <property type="entry name" value="Lactamase_B"/>
    <property type="match status" value="1"/>
</dbReference>
<accession>A0ABV6C6P2</accession>
<dbReference type="SUPFAM" id="SSF56281">
    <property type="entry name" value="Metallo-hydrolase/oxidoreductase"/>
    <property type="match status" value="1"/>
</dbReference>
<comment type="caution">
    <text evidence="2">The sequence shown here is derived from an EMBL/GenBank/DDBJ whole genome shotgun (WGS) entry which is preliminary data.</text>
</comment>
<feature type="domain" description="Metallo-beta-lactamase" evidence="1">
    <location>
        <begin position="37"/>
        <end position="250"/>
    </location>
</feature>